<evidence type="ECO:0000313" key="1">
    <source>
        <dbReference type="EMBL" id="CUG87477.1"/>
    </source>
</evidence>
<keyword evidence="2" id="KW-1185">Reference proteome</keyword>
<reference evidence="2" key="1">
    <citation type="submission" date="2015-09" db="EMBL/GenBank/DDBJ databases">
        <authorList>
            <consortium name="Pathogen Informatics"/>
        </authorList>
    </citation>
    <scope>NUCLEOTIDE SEQUENCE [LARGE SCALE GENOMIC DNA]</scope>
    <source>
        <strain evidence="2">Lake Konstanz</strain>
    </source>
</reference>
<sequence>MATTVAASAVAAATTSSRAGAILPTTKCIRRIRCPIDHLIMNPLDTDHVNTRIHTKDVAILTWLFPVANLQSIIHKRYEAEAFHELLTIDGEGGIEPPVAVQTSPTATAPVSVPTTPLMPGDKLGFATLVIGKNIPNYQSRLEKWLDPAPHPTLSLRISVLDRIHWQRSSWLAGSICNSLCWGRFPKAIFDIPLDWKNEVKIDAKFNSQENKFDHYNVSIPGHGFSVTLEDTQKTLFEPTTPIVEGFLDNESALRQLALAREVNMPGLGNSVYRQTLWSTPCLPNIAQVTELKCGSLFQHYLGCVEPARKEPIAAWLVDAVPETLIYSMEGHVEDENDPNSATTYGERSLVERVQKKAMNRYNDFRDDVRGKTYSDLDGKETPR</sequence>
<dbReference type="Proteomes" id="UP000051952">
    <property type="component" value="Unassembled WGS sequence"/>
</dbReference>
<organism evidence="1 2">
    <name type="scientific">Bodo saltans</name>
    <name type="common">Flagellated protozoan</name>
    <dbReference type="NCBI Taxonomy" id="75058"/>
    <lineage>
        <taxon>Eukaryota</taxon>
        <taxon>Discoba</taxon>
        <taxon>Euglenozoa</taxon>
        <taxon>Kinetoplastea</taxon>
        <taxon>Metakinetoplastina</taxon>
        <taxon>Eubodonida</taxon>
        <taxon>Bodonidae</taxon>
        <taxon>Bodo</taxon>
    </lineage>
</organism>
<accession>A0A0S4JBD1</accession>
<dbReference type="VEuPathDB" id="TriTrypDB:BSAL_10320"/>
<dbReference type="AlphaFoldDB" id="A0A0S4JBD1"/>
<protein>
    <submittedName>
        <fullName evidence="1">Uncharacterized protein</fullName>
    </submittedName>
</protein>
<dbReference type="OMA" id="WLAGSIC"/>
<evidence type="ECO:0000313" key="2">
    <source>
        <dbReference type="Proteomes" id="UP000051952"/>
    </source>
</evidence>
<dbReference type="EMBL" id="CYKH01001528">
    <property type="protein sequence ID" value="CUG87477.1"/>
    <property type="molecule type" value="Genomic_DNA"/>
</dbReference>
<gene>
    <name evidence="1" type="ORF">BSAL_10320</name>
</gene>
<proteinExistence type="predicted"/>
<dbReference type="OrthoDB" id="242517at2759"/>
<name>A0A0S4JBD1_BODSA</name>